<dbReference type="EMBL" id="HG918041">
    <property type="protein sequence ID" value="CDM79713.1"/>
    <property type="molecule type" value="Genomic_DNA"/>
</dbReference>
<keyword evidence="1" id="KW-0614">Plasmid</keyword>
<sequence>MLLCRLRGKKTCSWWAKVSTSVNCGRNGPGSIVSALMYIWQDVAVHSGPSRRRRLPLISRSAFSTKGTFHQRTSPRQFINAPHNFWLFMNARSSESCC</sequence>
<organism evidence="1">
    <name type="scientific">Klebsiella pneumoniae</name>
    <dbReference type="NCBI Taxonomy" id="573"/>
    <lineage>
        <taxon>Bacteria</taxon>
        <taxon>Pseudomonadati</taxon>
        <taxon>Pseudomonadota</taxon>
        <taxon>Gammaproteobacteria</taxon>
        <taxon>Enterobacterales</taxon>
        <taxon>Enterobacteriaceae</taxon>
        <taxon>Klebsiella/Raoultella group</taxon>
        <taxon>Klebsiella</taxon>
        <taxon>Klebsiella pneumoniae complex</taxon>
    </lineage>
</organism>
<protein>
    <submittedName>
        <fullName evidence="1">Uncharacterized protein</fullName>
    </submittedName>
</protein>
<gene>
    <name evidence="1" type="ORF">PENVA_0097</name>
</gene>
<reference evidence="1" key="1">
    <citation type="journal article" date="2014" name="Antimicrob. Agents Chemother.">
        <title>IncH-Type Plasmid Harboring blaCTX-M-15, blaDHA-1, and qnrB4 Genes Recovered from Animal Isolates.</title>
        <authorList>
            <person name="Schluter A."/>
            <person name="Nordmann P."/>
            <person name="Bonnin R.A."/>
            <person name="Millemann Y."/>
            <person name="Eikmeyer F.G."/>
            <person name="Wibberg D."/>
            <person name="Puhler A."/>
            <person name="Poirel L."/>
        </authorList>
    </citation>
    <scope>NUCLEOTIDE SEQUENCE [LARGE SCALE GENOMIC DNA]</scope>
    <source>
        <strain evidence="1">Kp15</strain>
        <plasmid evidence="1">pENVA</plasmid>
    </source>
</reference>
<evidence type="ECO:0000313" key="1">
    <source>
        <dbReference type="EMBL" id="CDM79713.1"/>
    </source>
</evidence>
<accession>A0A024HVF4</accession>
<name>A0A024HVF4_KLEPN</name>
<proteinExistence type="predicted"/>
<dbReference type="AlphaFoldDB" id="A0A024HVF4"/>
<geneLocation type="plasmid" evidence="1">
    <name>pENVA</name>
</geneLocation>